<proteinExistence type="predicted"/>
<dbReference type="EMBL" id="ASJR01000019">
    <property type="protein sequence ID" value="ERP31135.1"/>
    <property type="molecule type" value="Genomic_DNA"/>
</dbReference>
<evidence type="ECO:0008006" key="3">
    <source>
        <dbReference type="Google" id="ProtNLM"/>
    </source>
</evidence>
<dbReference type="STRING" id="1313304.CALK_2016"/>
<reference evidence="1 2" key="1">
    <citation type="journal article" date="2013" name="Environ. Microbiol.">
        <title>Genome analysis of Chitinivibrio alkaliphilus gen. nov., sp. nov., a novel extremely haloalkaliphilic anaerobic chitinolytic bacterium from the candidate phylum Termite Group 3.</title>
        <authorList>
            <person name="Sorokin D.Y."/>
            <person name="Gumerov V.M."/>
            <person name="Rakitin A.L."/>
            <person name="Beletsky A.V."/>
            <person name="Damste J.S."/>
            <person name="Muyzer G."/>
            <person name="Mardanov A.V."/>
            <person name="Ravin N.V."/>
        </authorList>
    </citation>
    <scope>NUCLEOTIDE SEQUENCE [LARGE SCALE GENOMIC DNA]</scope>
    <source>
        <strain evidence="1 2">ACht1</strain>
    </source>
</reference>
<protein>
    <recommendedName>
        <fullName evidence="3">LTD domain-containing protein</fullName>
    </recommendedName>
</protein>
<dbReference type="SUPFAM" id="SSF74853">
    <property type="entry name" value="Lamin A/C globular tail domain"/>
    <property type="match status" value="1"/>
</dbReference>
<name>U7D9P3_9BACT</name>
<comment type="caution">
    <text evidence="1">The sequence shown here is derived from an EMBL/GenBank/DDBJ whole genome shotgun (WGS) entry which is preliminary data.</text>
</comment>
<dbReference type="InterPro" id="IPR036415">
    <property type="entry name" value="Lamin_tail_dom_sf"/>
</dbReference>
<sequence length="516" mass="58704">MFLIAFYIVVFLGTAEAQLRITELERNPVGRADALPGGRSNKYIACIHMGSDTIWTRDLRLSTNREDAGVIPLSCDPRLPNTSVCDRPFLLPGDQALILDPNYLSPENSLPYEIPEGTILLTTERRGVFTDLTQRAGCALIHRDTLVDVVADRPMIEYDTLERFTYESPYGGENDHEALVRIHLFGPRKYRPMERRLGQPDHYDGKILREYHYAKKNEEEILLHMYMHNFKNRPIDLQYTSERGRSTEITLAPQKHKEVSLSLTTTEATRTVHGPGWVDTLDISSCWIPPKSVYISEVSPRQDPNWIEIHNRGSTPVRYDTWRLQGRRDTLLFPPGILPAKAFLLISKDELPLSLEHVEEGILYNLGHYSDTLILDMGEAGRDTISWSHENLPGWTRESVHRIHPDSGVVLGPPTPGGQVRPQEDTGFHVYPSVFTPKKETARRLNISLEGASHHTGTGDIYRLDGTRVYSFSLRGGDRLEWDGRDLSGRSVPAGPLIIIFKTEDAQWRREAVLWR</sequence>
<dbReference type="RefSeq" id="WP_022637434.1">
    <property type="nucleotide sequence ID" value="NZ_ASJR01000019.1"/>
</dbReference>
<evidence type="ECO:0000313" key="1">
    <source>
        <dbReference type="EMBL" id="ERP31135.1"/>
    </source>
</evidence>
<organism evidence="1 2">
    <name type="scientific">Chitinivibrio alkaliphilus ACht1</name>
    <dbReference type="NCBI Taxonomy" id="1313304"/>
    <lineage>
        <taxon>Bacteria</taxon>
        <taxon>Pseudomonadati</taxon>
        <taxon>Fibrobacterota</taxon>
        <taxon>Chitinivibrionia</taxon>
        <taxon>Chitinivibrionales</taxon>
        <taxon>Chitinivibrionaceae</taxon>
        <taxon>Chitinivibrio</taxon>
    </lineage>
</organism>
<evidence type="ECO:0000313" key="2">
    <source>
        <dbReference type="Proteomes" id="UP000017148"/>
    </source>
</evidence>
<dbReference type="OrthoDB" id="9778545at2"/>
<gene>
    <name evidence="1" type="ORF">CALK_2016</name>
</gene>
<accession>U7D9P3</accession>
<dbReference type="Proteomes" id="UP000017148">
    <property type="component" value="Unassembled WGS sequence"/>
</dbReference>
<keyword evidence="2" id="KW-1185">Reference proteome</keyword>
<dbReference type="AlphaFoldDB" id="U7D9P3"/>